<gene>
    <name evidence="1" type="ORF">Pla22_30370</name>
</gene>
<dbReference type="Proteomes" id="UP000316598">
    <property type="component" value="Unassembled WGS sequence"/>
</dbReference>
<keyword evidence="2" id="KW-1185">Reference proteome</keyword>
<protein>
    <recommendedName>
        <fullName evidence="3">DUF1598 domain-containing protein</fullName>
    </recommendedName>
</protein>
<name>A0A5C5WHL7_9BACT</name>
<evidence type="ECO:0008006" key="3">
    <source>
        <dbReference type="Google" id="ProtNLM"/>
    </source>
</evidence>
<comment type="caution">
    <text evidence="1">The sequence shown here is derived from an EMBL/GenBank/DDBJ whole genome shotgun (WGS) entry which is preliminary data.</text>
</comment>
<dbReference type="EMBL" id="SJPI01000002">
    <property type="protein sequence ID" value="TWT50296.1"/>
    <property type="molecule type" value="Genomic_DNA"/>
</dbReference>
<dbReference type="Pfam" id="PF07643">
    <property type="entry name" value="DUF1598"/>
    <property type="match status" value="1"/>
</dbReference>
<evidence type="ECO:0000313" key="1">
    <source>
        <dbReference type="EMBL" id="TWT50296.1"/>
    </source>
</evidence>
<dbReference type="RefSeq" id="WP_146515553.1">
    <property type="nucleotide sequence ID" value="NZ_SJPI01000002.1"/>
</dbReference>
<evidence type="ECO:0000313" key="2">
    <source>
        <dbReference type="Proteomes" id="UP000316598"/>
    </source>
</evidence>
<organism evidence="1 2">
    <name type="scientific">Rubripirellula amarantea</name>
    <dbReference type="NCBI Taxonomy" id="2527999"/>
    <lineage>
        <taxon>Bacteria</taxon>
        <taxon>Pseudomonadati</taxon>
        <taxon>Planctomycetota</taxon>
        <taxon>Planctomycetia</taxon>
        <taxon>Pirellulales</taxon>
        <taxon>Pirellulaceae</taxon>
        <taxon>Rubripirellula</taxon>
    </lineage>
</organism>
<reference evidence="1 2" key="1">
    <citation type="submission" date="2019-02" db="EMBL/GenBank/DDBJ databases">
        <title>Deep-cultivation of Planctomycetes and their phenomic and genomic characterization uncovers novel biology.</title>
        <authorList>
            <person name="Wiegand S."/>
            <person name="Jogler M."/>
            <person name="Boedeker C."/>
            <person name="Pinto D."/>
            <person name="Vollmers J."/>
            <person name="Rivas-Marin E."/>
            <person name="Kohn T."/>
            <person name="Peeters S.H."/>
            <person name="Heuer A."/>
            <person name="Rast P."/>
            <person name="Oberbeckmann S."/>
            <person name="Bunk B."/>
            <person name="Jeske O."/>
            <person name="Meyerdierks A."/>
            <person name="Storesund J.E."/>
            <person name="Kallscheuer N."/>
            <person name="Luecker S."/>
            <person name="Lage O.M."/>
            <person name="Pohl T."/>
            <person name="Merkel B.J."/>
            <person name="Hornburger P."/>
            <person name="Mueller R.-W."/>
            <person name="Bruemmer F."/>
            <person name="Labrenz M."/>
            <person name="Spormann A.M."/>
            <person name="Op Den Camp H."/>
            <person name="Overmann J."/>
            <person name="Amann R."/>
            <person name="Jetten M.S.M."/>
            <person name="Mascher T."/>
            <person name="Medema M.H."/>
            <person name="Devos D.P."/>
            <person name="Kaster A.-K."/>
            <person name="Ovreas L."/>
            <person name="Rohde M."/>
            <person name="Galperin M.Y."/>
            <person name="Jogler C."/>
        </authorList>
    </citation>
    <scope>NUCLEOTIDE SEQUENCE [LARGE SCALE GENOMIC DNA]</scope>
    <source>
        <strain evidence="1 2">Pla22</strain>
    </source>
</reference>
<dbReference type="OrthoDB" id="233246at2"/>
<dbReference type="AlphaFoldDB" id="A0A5C5WHL7"/>
<sequence>MDFSALLKWHAQPNRLITLTKRVSLGSLGVIALAASLHAGLIGGLGNQNSVGGVMVDAAGIVRDATIDEKRELAEMLRQHTKQVQGDLANEASLRMVSLKGLQQAIVEAKQSGNPIPAEVEYLAGLQQIDYVFVDAENSDIVIAGPAEPWKLRDDGHVVGSITGGSVMRLADLAVAIGGVERAANEPISCSIEPTAEGRRRLQTMLRKVKLRPGENPVGLEASMKEAYGPQMIHLTGVPLDSRYARTMVAADFEMKRVAMGLVDSPIAQLPSYLEMSRNSAHGPGQNPRWWMACDYTELAKTEDAMAWKIAGNRVKTLTEQDLVNADGSVKGAGKTDKVAQAWADKMNASLPELISAMPIFSDLQNVMDVTVLATLIRQEGLARKAGLDLSVLEGSIELAAYDVPRSVSPQCSFIRGRKGWVVTASGGVDINAFEVVEKQVVAPEVATEASAALAARNDGWWWNGK</sequence>
<dbReference type="InterPro" id="IPR011487">
    <property type="entry name" value="DUF1598"/>
</dbReference>
<proteinExistence type="predicted"/>
<accession>A0A5C5WHL7</accession>